<proteinExistence type="predicted"/>
<dbReference type="GO" id="GO:0003723">
    <property type="term" value="F:RNA binding"/>
    <property type="evidence" value="ECO:0007669"/>
    <property type="project" value="InterPro"/>
</dbReference>
<keyword evidence="1" id="KW-0677">Repeat</keyword>
<comment type="caution">
    <text evidence="3">The sequence shown here is derived from an EMBL/GenBank/DDBJ whole genome shotgun (WGS) entry which is preliminary data.</text>
</comment>
<accession>A0AAP0EGR2</accession>
<keyword evidence="4" id="KW-1185">Reference proteome</keyword>
<dbReference type="InterPro" id="IPR002885">
    <property type="entry name" value="PPR_rpt"/>
</dbReference>
<dbReference type="PANTHER" id="PTHR47926">
    <property type="entry name" value="PENTATRICOPEPTIDE REPEAT-CONTAINING PROTEIN"/>
    <property type="match status" value="1"/>
</dbReference>
<sequence length="196" mass="21965">MRREGLKPNEVTLASLLSACGNVVILEQGKQLHALVLSLGLDEDVLISSALINMYSKCGSIVEALRIFEATGNEEIVSWTAMINGFAEHGHSKEAIDLFEREKESERDFAMRERGDEEEKKSLQKFFVEAKRWRRLSTYIGLGDPVANPVATSDTQIAKKGWCNRPRNLKLKSSPRSSLTHNIIGYAGKLLELFSR</sequence>
<evidence type="ECO:0000313" key="4">
    <source>
        <dbReference type="Proteomes" id="UP001420932"/>
    </source>
</evidence>
<dbReference type="Pfam" id="PF01535">
    <property type="entry name" value="PPR"/>
    <property type="match status" value="2"/>
</dbReference>
<reference evidence="3 4" key="1">
    <citation type="submission" date="2024-01" db="EMBL/GenBank/DDBJ databases">
        <title>Genome assemblies of Stephania.</title>
        <authorList>
            <person name="Yang L."/>
        </authorList>
    </citation>
    <scope>NUCLEOTIDE SEQUENCE [LARGE SCALE GENOMIC DNA]</scope>
    <source>
        <strain evidence="3">YNDBR</strain>
        <tissue evidence="3">Leaf</tissue>
    </source>
</reference>
<dbReference type="GO" id="GO:0009451">
    <property type="term" value="P:RNA modification"/>
    <property type="evidence" value="ECO:0007669"/>
    <property type="project" value="InterPro"/>
</dbReference>
<dbReference type="EMBL" id="JBBNAF010000012">
    <property type="protein sequence ID" value="KAK9092974.1"/>
    <property type="molecule type" value="Genomic_DNA"/>
</dbReference>
<name>A0AAP0EGR2_9MAGN</name>
<dbReference type="NCBIfam" id="TIGR00756">
    <property type="entry name" value="PPR"/>
    <property type="match status" value="1"/>
</dbReference>
<feature type="repeat" description="PPR" evidence="2">
    <location>
        <begin position="75"/>
        <end position="105"/>
    </location>
</feature>
<dbReference type="PROSITE" id="PS51375">
    <property type="entry name" value="PPR"/>
    <property type="match status" value="1"/>
</dbReference>
<dbReference type="Gene3D" id="1.25.40.10">
    <property type="entry name" value="Tetratricopeptide repeat domain"/>
    <property type="match status" value="1"/>
</dbReference>
<dbReference type="Proteomes" id="UP001420932">
    <property type="component" value="Unassembled WGS sequence"/>
</dbReference>
<evidence type="ECO:0000313" key="3">
    <source>
        <dbReference type="EMBL" id="KAK9092974.1"/>
    </source>
</evidence>
<protein>
    <recommendedName>
        <fullName evidence="5">Pentatricopeptide repeat-containing protein</fullName>
    </recommendedName>
</protein>
<dbReference type="AlphaFoldDB" id="A0AAP0EGR2"/>
<organism evidence="3 4">
    <name type="scientific">Stephania yunnanensis</name>
    <dbReference type="NCBI Taxonomy" id="152371"/>
    <lineage>
        <taxon>Eukaryota</taxon>
        <taxon>Viridiplantae</taxon>
        <taxon>Streptophyta</taxon>
        <taxon>Embryophyta</taxon>
        <taxon>Tracheophyta</taxon>
        <taxon>Spermatophyta</taxon>
        <taxon>Magnoliopsida</taxon>
        <taxon>Ranunculales</taxon>
        <taxon>Menispermaceae</taxon>
        <taxon>Menispermoideae</taxon>
        <taxon>Cissampelideae</taxon>
        <taxon>Stephania</taxon>
    </lineage>
</organism>
<dbReference type="PANTHER" id="PTHR47926:SF532">
    <property type="entry name" value="PENTACOTRIPEPTIDE-REPEAT REGION OF PRORP DOMAIN-CONTAINING PROTEIN"/>
    <property type="match status" value="1"/>
</dbReference>
<dbReference type="InterPro" id="IPR011990">
    <property type="entry name" value="TPR-like_helical_dom_sf"/>
</dbReference>
<gene>
    <name evidence="3" type="ORF">Syun_027885</name>
</gene>
<dbReference type="InterPro" id="IPR046960">
    <property type="entry name" value="PPR_At4g14850-like_plant"/>
</dbReference>
<evidence type="ECO:0000256" key="1">
    <source>
        <dbReference type="ARBA" id="ARBA00022737"/>
    </source>
</evidence>
<evidence type="ECO:0008006" key="5">
    <source>
        <dbReference type="Google" id="ProtNLM"/>
    </source>
</evidence>
<evidence type="ECO:0000256" key="2">
    <source>
        <dbReference type="PROSITE-ProRule" id="PRU00708"/>
    </source>
</evidence>